<proteinExistence type="inferred from homology"/>
<comment type="caution">
    <text evidence="4">The sequence shown here is derived from an EMBL/GenBank/DDBJ whole genome shotgun (WGS) entry which is preliminary data.</text>
</comment>
<dbReference type="Proteomes" id="UP000886829">
    <property type="component" value="Unassembled WGS sequence"/>
</dbReference>
<reference evidence="4" key="2">
    <citation type="submission" date="2021-04" db="EMBL/GenBank/DDBJ databases">
        <authorList>
            <person name="Gilroy R."/>
        </authorList>
    </citation>
    <scope>NUCLEOTIDE SEQUENCE</scope>
    <source>
        <strain evidence="4">USASDec5-558</strain>
    </source>
</reference>
<keyword evidence="4" id="KW-0282">Flagellum</keyword>
<dbReference type="SUPFAM" id="SSF140566">
    <property type="entry name" value="FlgN-like"/>
    <property type="match status" value="1"/>
</dbReference>
<reference evidence="4" key="1">
    <citation type="journal article" date="2021" name="PeerJ">
        <title>Extensive microbial diversity within the chicken gut microbiome revealed by metagenomics and culture.</title>
        <authorList>
            <person name="Gilroy R."/>
            <person name="Ravi A."/>
            <person name="Getino M."/>
            <person name="Pursley I."/>
            <person name="Horton D.L."/>
            <person name="Alikhan N.F."/>
            <person name="Baker D."/>
            <person name="Gharbi K."/>
            <person name="Hall N."/>
            <person name="Watson M."/>
            <person name="Adriaenssens E.M."/>
            <person name="Foster-Nyarko E."/>
            <person name="Jarju S."/>
            <person name="Secka A."/>
            <person name="Antonio M."/>
            <person name="Oren A."/>
            <person name="Chaudhuri R.R."/>
            <person name="La Ragione R."/>
            <person name="Hildebrand F."/>
            <person name="Pallen M.J."/>
        </authorList>
    </citation>
    <scope>NUCLEOTIDE SEQUENCE</scope>
    <source>
        <strain evidence="4">USASDec5-558</strain>
    </source>
</reference>
<evidence type="ECO:0000256" key="3">
    <source>
        <dbReference type="ARBA" id="ARBA00022795"/>
    </source>
</evidence>
<dbReference type="InterPro" id="IPR036679">
    <property type="entry name" value="FlgN-like_sf"/>
</dbReference>
<sequence length="155" mass="17895">MITRRSINKAKVPAIRTLRDYLDEQDQLLDSVMKILNKEYRAIKERKIEQLESISEEKSSYMLKLQSNDQRLKLHPDAALLKTDYRARVEAIKNKLQKCKEMNEVNGKLISLALAANRRLSSVLMKARDQMTRNMTYTDKGNTVATGPLRVNTNV</sequence>
<evidence type="ECO:0000313" key="4">
    <source>
        <dbReference type="EMBL" id="HIX57206.1"/>
    </source>
</evidence>
<keyword evidence="4" id="KW-0969">Cilium</keyword>
<gene>
    <name evidence="4" type="ORF">H9850_07020</name>
</gene>
<evidence type="ECO:0000256" key="2">
    <source>
        <dbReference type="ARBA" id="ARBA00007703"/>
    </source>
</evidence>
<comment type="function">
    <text evidence="1">Required for the efficient initiation of filament assembly.</text>
</comment>
<keyword evidence="3" id="KW-1005">Bacterial flagellum biogenesis</keyword>
<dbReference type="Gene3D" id="1.20.58.300">
    <property type="entry name" value="FlgN-like"/>
    <property type="match status" value="1"/>
</dbReference>
<accession>A0A9D2B1P9</accession>
<organism evidence="4 5">
    <name type="scientific">Candidatus Anaerobiospirillum pullistercoris</name>
    <dbReference type="NCBI Taxonomy" id="2838452"/>
    <lineage>
        <taxon>Bacteria</taxon>
        <taxon>Pseudomonadati</taxon>
        <taxon>Pseudomonadota</taxon>
        <taxon>Gammaproteobacteria</taxon>
        <taxon>Aeromonadales</taxon>
        <taxon>Succinivibrionaceae</taxon>
        <taxon>Anaerobiospirillum</taxon>
    </lineage>
</organism>
<dbReference type="GO" id="GO:0044780">
    <property type="term" value="P:bacterial-type flagellum assembly"/>
    <property type="evidence" value="ECO:0007669"/>
    <property type="project" value="InterPro"/>
</dbReference>
<dbReference type="EMBL" id="DXEV01000138">
    <property type="protein sequence ID" value="HIX57206.1"/>
    <property type="molecule type" value="Genomic_DNA"/>
</dbReference>
<comment type="similarity">
    <text evidence="2">Belongs to the FlgN family.</text>
</comment>
<dbReference type="AlphaFoldDB" id="A0A9D2B1P9"/>
<dbReference type="InterPro" id="IPR007809">
    <property type="entry name" value="FlgN-like"/>
</dbReference>
<evidence type="ECO:0000313" key="5">
    <source>
        <dbReference type="Proteomes" id="UP000886829"/>
    </source>
</evidence>
<keyword evidence="4" id="KW-0966">Cell projection</keyword>
<name>A0A9D2B1P9_9GAMM</name>
<protein>
    <submittedName>
        <fullName evidence="4">Flagellar protein FlgN</fullName>
    </submittedName>
</protein>
<evidence type="ECO:0000256" key="1">
    <source>
        <dbReference type="ARBA" id="ARBA00002397"/>
    </source>
</evidence>
<dbReference type="Pfam" id="PF05130">
    <property type="entry name" value="FlgN"/>
    <property type="match status" value="1"/>
</dbReference>